<feature type="domain" description="Cell envelope-related transcriptional attenuator" evidence="4">
    <location>
        <begin position="309"/>
        <end position="431"/>
    </location>
</feature>
<feature type="compositionally biased region" description="Low complexity" evidence="2">
    <location>
        <begin position="690"/>
        <end position="725"/>
    </location>
</feature>
<dbReference type="Gene3D" id="3.30.70.2390">
    <property type="match status" value="1"/>
</dbReference>
<comment type="similarity">
    <text evidence="1">Belongs to the LytR/CpsA/Psr (LCP) family.</text>
</comment>
<feature type="region of interest" description="Disordered" evidence="2">
    <location>
        <begin position="559"/>
        <end position="582"/>
    </location>
</feature>
<evidence type="ECO:0000259" key="5">
    <source>
        <dbReference type="Pfam" id="PF13399"/>
    </source>
</evidence>
<protein>
    <submittedName>
        <fullName evidence="6">Transcriptional attenuator, LytR family</fullName>
    </submittedName>
</protein>
<dbReference type="InterPro" id="IPR027381">
    <property type="entry name" value="LytR/CpsA/Psr_C"/>
</dbReference>
<evidence type="ECO:0000256" key="2">
    <source>
        <dbReference type="SAM" id="MobiDB-lite"/>
    </source>
</evidence>
<feature type="compositionally biased region" description="Basic and acidic residues" evidence="2">
    <location>
        <begin position="1"/>
        <end position="12"/>
    </location>
</feature>
<dbReference type="OrthoDB" id="9782542at2"/>
<name>A0A285E923_9ACTN</name>
<proteinExistence type="inferred from homology"/>
<organism evidence="6 7">
    <name type="scientific">Geodermatophilus sabuli</name>
    <dbReference type="NCBI Taxonomy" id="1564158"/>
    <lineage>
        <taxon>Bacteria</taxon>
        <taxon>Bacillati</taxon>
        <taxon>Actinomycetota</taxon>
        <taxon>Actinomycetes</taxon>
        <taxon>Geodermatophilales</taxon>
        <taxon>Geodermatophilaceae</taxon>
        <taxon>Geodermatophilus</taxon>
    </lineage>
</organism>
<dbReference type="AlphaFoldDB" id="A0A285E923"/>
<feature type="region of interest" description="Disordered" evidence="2">
    <location>
        <begin position="1"/>
        <end position="177"/>
    </location>
</feature>
<evidence type="ECO:0000256" key="1">
    <source>
        <dbReference type="ARBA" id="ARBA00006068"/>
    </source>
</evidence>
<accession>A0A285E923</accession>
<dbReference type="PANTHER" id="PTHR33392">
    <property type="entry name" value="POLYISOPRENYL-TEICHOIC ACID--PEPTIDOGLYCAN TEICHOIC ACID TRANSFERASE TAGU"/>
    <property type="match status" value="1"/>
</dbReference>
<feature type="transmembrane region" description="Helical" evidence="3">
    <location>
        <begin position="237"/>
        <end position="262"/>
    </location>
</feature>
<dbReference type="EMBL" id="OBDO01000002">
    <property type="protein sequence ID" value="SNX95525.1"/>
    <property type="molecule type" value="Genomic_DNA"/>
</dbReference>
<dbReference type="Proteomes" id="UP000219514">
    <property type="component" value="Unassembled WGS sequence"/>
</dbReference>
<keyword evidence="3" id="KW-0472">Membrane</keyword>
<keyword evidence="3" id="KW-0812">Transmembrane</keyword>
<feature type="region of interest" description="Disordered" evidence="2">
    <location>
        <begin position="688"/>
        <end position="725"/>
    </location>
</feature>
<dbReference type="Gene3D" id="3.40.630.190">
    <property type="entry name" value="LCP protein"/>
    <property type="match status" value="1"/>
</dbReference>
<keyword evidence="7" id="KW-1185">Reference proteome</keyword>
<dbReference type="PANTHER" id="PTHR33392:SF6">
    <property type="entry name" value="POLYISOPRENYL-TEICHOIC ACID--PEPTIDOGLYCAN TEICHOIC ACID TRANSFERASE TAGU"/>
    <property type="match status" value="1"/>
</dbReference>
<reference evidence="6 7" key="1">
    <citation type="submission" date="2017-09" db="EMBL/GenBank/DDBJ databases">
        <authorList>
            <person name="Ehlers B."/>
            <person name="Leendertz F.H."/>
        </authorList>
    </citation>
    <scope>NUCLEOTIDE SEQUENCE [LARGE SCALE GENOMIC DNA]</scope>
    <source>
        <strain evidence="6 7">DSM 46844</strain>
    </source>
</reference>
<keyword evidence="3" id="KW-1133">Transmembrane helix</keyword>
<evidence type="ECO:0000313" key="6">
    <source>
        <dbReference type="EMBL" id="SNX95525.1"/>
    </source>
</evidence>
<feature type="domain" description="LytR/CpsA/Psr regulator C-terminal" evidence="5">
    <location>
        <begin position="593"/>
        <end position="677"/>
    </location>
</feature>
<evidence type="ECO:0000259" key="4">
    <source>
        <dbReference type="Pfam" id="PF03816"/>
    </source>
</evidence>
<dbReference type="InterPro" id="IPR050922">
    <property type="entry name" value="LytR/CpsA/Psr_CW_biosynth"/>
</dbReference>
<sequence>MGDKRTRDDAGDGRAPGRFRGRRRPSSPDPAVPGREPITVEQLIARQGGEVGRRRAARTGEIPLPLGEQAPAHRRGRPPVPGDDARVADDARAVPRAADDARAESRERVDEETPGPRRGFPPVPGTPAAGPVTPTEQGSVPPPAVARTAASQPAEPAARPARSGLPPVPPLPGRPSTPLFPPLADQPGYRHSRPIAPLPPIPGRDVPLSGATRLAPPGPRARRAARRAARSPGRRRLIRAALGLLVVVGVVVAYHLGLYFYVDQSIQRAEALASQGPEVLAPRLQEGAATYLVVGTGLPGAEGPAGVATLLAHVSPDEQRAVLVSIPPTALVDTPACVGSDGELREPATEAFATSLLDGGPACMVRAVQQVSGLRVDHYLGVDLTRLPDMVDALGGVAMCLPQPTPAVAASAQPLPAGGSQVSGEQASAFLTPGDAGSDVTGAAVAERAQLLLTATLRTAMSWGTLGNPVTLTQFLMRASGGLTVDEDTNLGDLRTLAGTLGDLTGDAVQRTGLPVSQVGYVPAGTDQAYVLLDSGATRSLFDAVIDEGGLPPELTAQAQADAAAPAPPTAEAQAEQPAPAPAEQPLTVLPADVTVDVLNGTATSGLAATVADLLRGQGFGVGTVGNEQGTVNQTVVRYGPGAEERARTVAAAVPGSALQASDTIGDAVQLVIGPGYSTVVPVTVPPPGAAAEPASEAAAEPAPEAAAVAPPTEPASSSTPVSCG</sequence>
<dbReference type="Pfam" id="PF03816">
    <property type="entry name" value="LytR_cpsA_psr"/>
    <property type="match status" value="1"/>
</dbReference>
<dbReference type="InterPro" id="IPR004474">
    <property type="entry name" value="LytR_CpsA_psr"/>
</dbReference>
<feature type="compositionally biased region" description="Basic and acidic residues" evidence="2">
    <location>
        <begin position="83"/>
        <end position="115"/>
    </location>
</feature>
<gene>
    <name evidence="6" type="ORF">SAMN06893097_102225</name>
</gene>
<feature type="compositionally biased region" description="Pro residues" evidence="2">
    <location>
        <begin position="166"/>
        <end position="177"/>
    </location>
</feature>
<dbReference type="NCBIfam" id="TIGR00350">
    <property type="entry name" value="lytR_cpsA_psr"/>
    <property type="match status" value="1"/>
</dbReference>
<dbReference type="Pfam" id="PF13399">
    <property type="entry name" value="LytR_C"/>
    <property type="match status" value="1"/>
</dbReference>
<evidence type="ECO:0000313" key="7">
    <source>
        <dbReference type="Proteomes" id="UP000219514"/>
    </source>
</evidence>
<evidence type="ECO:0000256" key="3">
    <source>
        <dbReference type="SAM" id="Phobius"/>
    </source>
</evidence>